<dbReference type="RefSeq" id="WP_216439421.1">
    <property type="nucleotide sequence ID" value="NZ_JAHLQF010000002.1"/>
</dbReference>
<comment type="catalytic activity">
    <reaction evidence="1">
        <text>(6S)-5-formyl-5,6,7,8-tetrahydrofolate + ATP = (6R)-5,10-methenyltetrahydrofolate + ADP + phosphate</text>
        <dbReference type="Rhea" id="RHEA:10488"/>
        <dbReference type="ChEBI" id="CHEBI:30616"/>
        <dbReference type="ChEBI" id="CHEBI:43474"/>
        <dbReference type="ChEBI" id="CHEBI:57455"/>
        <dbReference type="ChEBI" id="CHEBI:57457"/>
        <dbReference type="ChEBI" id="CHEBI:456216"/>
        <dbReference type="EC" id="6.3.3.2"/>
    </reaction>
</comment>
<comment type="caution">
    <text evidence="2">The sequence shown here is derived from an EMBL/GenBank/DDBJ whole genome shotgun (WGS) entry which is preliminary data.</text>
</comment>
<keyword evidence="2" id="KW-0436">Ligase</keyword>
<dbReference type="NCBIfam" id="TIGR02727">
    <property type="entry name" value="MTHFS_bact"/>
    <property type="match status" value="1"/>
</dbReference>
<keyword evidence="3" id="KW-1185">Reference proteome</keyword>
<name>A0ABS6EJP4_9CLOT</name>
<evidence type="ECO:0000256" key="1">
    <source>
        <dbReference type="RuleBase" id="RU361279"/>
    </source>
</evidence>
<keyword evidence="1" id="KW-0460">Magnesium</keyword>
<keyword evidence="1" id="KW-0067">ATP-binding</keyword>
<reference evidence="2 3" key="1">
    <citation type="submission" date="2021-06" db="EMBL/GenBank/DDBJ databases">
        <authorList>
            <person name="Sun Q."/>
            <person name="Li D."/>
        </authorList>
    </citation>
    <scope>NUCLEOTIDE SEQUENCE [LARGE SCALE GENOMIC DNA]</scope>
    <source>
        <strain evidence="2 3">MSJ-11</strain>
    </source>
</reference>
<comment type="cofactor">
    <cofactor evidence="1">
        <name>Mg(2+)</name>
        <dbReference type="ChEBI" id="CHEBI:18420"/>
    </cofactor>
</comment>
<gene>
    <name evidence="2" type="ORF">KQI86_11195</name>
</gene>
<comment type="similarity">
    <text evidence="1">Belongs to the 5-formyltetrahydrofolate cyclo-ligase family.</text>
</comment>
<proteinExistence type="inferred from homology"/>
<accession>A0ABS6EJP4</accession>
<dbReference type="Pfam" id="PF01812">
    <property type="entry name" value="5-FTHF_cyc-lig"/>
    <property type="match status" value="1"/>
</dbReference>
<evidence type="ECO:0000313" key="2">
    <source>
        <dbReference type="EMBL" id="MBU5484901.1"/>
    </source>
</evidence>
<protein>
    <recommendedName>
        <fullName evidence="1">5-formyltetrahydrofolate cyclo-ligase</fullName>
        <ecNumber evidence="1">6.3.3.2</ecNumber>
    </recommendedName>
</protein>
<evidence type="ECO:0000313" key="3">
    <source>
        <dbReference type="Proteomes" id="UP000726170"/>
    </source>
</evidence>
<dbReference type="PANTHER" id="PTHR23407:SF1">
    <property type="entry name" value="5-FORMYLTETRAHYDROFOLATE CYCLO-LIGASE"/>
    <property type="match status" value="1"/>
</dbReference>
<sequence length="182" mass="20917">MENKKELRNKVISLRDNLSLEVRRKYDEEIYNNVIESKYYKESKSLFIFVSYKTEVDTHNIIKKALEDGKRVSVPKIKNKDEGMYLVEIKSFDELGTGNYGILEPIHDNIMNKDEIDLILAPGVAFDKTGGRLGYGGGFYDRFISSLKNDMPIVALAYSIQFVNKVPRNEFDMMVNDIITNG</sequence>
<keyword evidence="1" id="KW-0547">Nucleotide-binding</keyword>
<dbReference type="PANTHER" id="PTHR23407">
    <property type="entry name" value="ATPASE INHIBITOR/5-FORMYLTETRAHYDROFOLATE CYCLO-LIGASE"/>
    <property type="match status" value="1"/>
</dbReference>
<keyword evidence="1" id="KW-0479">Metal-binding</keyword>
<organism evidence="2 3">
    <name type="scientific">Clostridium mobile</name>
    <dbReference type="NCBI Taxonomy" id="2841512"/>
    <lineage>
        <taxon>Bacteria</taxon>
        <taxon>Bacillati</taxon>
        <taxon>Bacillota</taxon>
        <taxon>Clostridia</taxon>
        <taxon>Eubacteriales</taxon>
        <taxon>Clostridiaceae</taxon>
        <taxon>Clostridium</taxon>
    </lineage>
</organism>
<dbReference type="PIRSF" id="PIRSF006806">
    <property type="entry name" value="FTHF_cligase"/>
    <property type="match status" value="1"/>
</dbReference>
<dbReference type="InterPro" id="IPR002698">
    <property type="entry name" value="FTHF_cligase"/>
</dbReference>
<dbReference type="EMBL" id="JAHLQF010000002">
    <property type="protein sequence ID" value="MBU5484901.1"/>
    <property type="molecule type" value="Genomic_DNA"/>
</dbReference>
<dbReference type="GO" id="GO:0030272">
    <property type="term" value="F:5-formyltetrahydrofolate cyclo-ligase activity"/>
    <property type="evidence" value="ECO:0007669"/>
    <property type="project" value="UniProtKB-EC"/>
</dbReference>
<dbReference type="EC" id="6.3.3.2" evidence="1"/>
<dbReference type="Proteomes" id="UP000726170">
    <property type="component" value="Unassembled WGS sequence"/>
</dbReference>